<dbReference type="Proteomes" id="UP000247609">
    <property type="component" value="Unassembled WGS sequence"/>
</dbReference>
<dbReference type="RefSeq" id="WP_110531193.1">
    <property type="nucleotide sequence ID" value="NZ_JAHRDT010000008.1"/>
</dbReference>
<sequence>MPFFSSTAKYIAAALPAALLGGVLYTQPTQAQTLMVVDAAGHPVGMLTPAQSAAPPMFDAIDRMMDQEFAAMEAEQRRMMGLVNQVVSAPAGRMPVPVRAVDAHGRMPQATMYQTVTTITWGANGTPCAQTVSSSQQGQAAPVVQVATRGDSTCNARLSSGGVAVSSPSPQARTLTPAVDMSVDHVSGASSKPF</sequence>
<comment type="caution">
    <text evidence="2">The sequence shown here is derived from an EMBL/GenBank/DDBJ whole genome shotgun (WGS) entry which is preliminary data.</text>
</comment>
<protein>
    <submittedName>
        <fullName evidence="2">Uncharacterized protein</fullName>
    </submittedName>
</protein>
<proteinExistence type="predicted"/>
<dbReference type="EMBL" id="NOXG01000015">
    <property type="protein sequence ID" value="PYD75082.1"/>
    <property type="molecule type" value="Genomic_DNA"/>
</dbReference>
<reference evidence="2 3" key="1">
    <citation type="submission" date="2017-07" db="EMBL/GenBank/DDBJ databases">
        <title>A draft genome sequence of Komagataeibacter sp. T5K1.</title>
        <authorList>
            <person name="Skraban J."/>
            <person name="Cleenwerck I."/>
            <person name="Vandamme P."/>
            <person name="Trcek J."/>
        </authorList>
    </citation>
    <scope>NUCLEOTIDE SEQUENCE [LARGE SCALE GENOMIC DNA]</scope>
    <source>
        <strain evidence="2 3">T5K1</strain>
    </source>
</reference>
<evidence type="ECO:0000313" key="2">
    <source>
        <dbReference type="EMBL" id="PYD75082.1"/>
    </source>
</evidence>
<gene>
    <name evidence="2" type="ORF">CFR71_11350</name>
</gene>
<dbReference type="AlphaFoldDB" id="A0A318QCU0"/>
<evidence type="ECO:0000313" key="3">
    <source>
        <dbReference type="Proteomes" id="UP000247609"/>
    </source>
</evidence>
<keyword evidence="1" id="KW-0732">Signal</keyword>
<feature type="signal peptide" evidence="1">
    <location>
        <begin position="1"/>
        <end position="31"/>
    </location>
</feature>
<evidence type="ECO:0000256" key="1">
    <source>
        <dbReference type="SAM" id="SignalP"/>
    </source>
</evidence>
<accession>A0A318QCU0</accession>
<name>A0A318QCU0_9PROT</name>
<organism evidence="2 3">
    <name type="scientific">Novacetimonas pomaceti</name>
    <dbReference type="NCBI Taxonomy" id="2021998"/>
    <lineage>
        <taxon>Bacteria</taxon>
        <taxon>Pseudomonadati</taxon>
        <taxon>Pseudomonadota</taxon>
        <taxon>Alphaproteobacteria</taxon>
        <taxon>Acetobacterales</taxon>
        <taxon>Acetobacteraceae</taxon>
        <taxon>Novacetimonas</taxon>
    </lineage>
</organism>
<feature type="chain" id="PRO_5016440296" evidence="1">
    <location>
        <begin position="32"/>
        <end position="194"/>
    </location>
</feature>